<evidence type="ECO:0000256" key="3">
    <source>
        <dbReference type="ARBA" id="ARBA00007367"/>
    </source>
</evidence>
<feature type="transmembrane region" description="Helical" evidence="15">
    <location>
        <begin position="196"/>
        <end position="225"/>
    </location>
</feature>
<evidence type="ECO:0000256" key="8">
    <source>
        <dbReference type="ARBA" id="ARBA00022989"/>
    </source>
</evidence>
<feature type="transmembrane region" description="Helical" evidence="15">
    <location>
        <begin position="335"/>
        <end position="351"/>
    </location>
</feature>
<feature type="transmembrane region" description="Helical" evidence="15">
    <location>
        <begin position="487"/>
        <end position="508"/>
    </location>
</feature>
<accession>A0A1I7VTV2</accession>
<evidence type="ECO:0000256" key="5">
    <source>
        <dbReference type="ARBA" id="ARBA00022475"/>
    </source>
</evidence>
<evidence type="ECO:0000256" key="15">
    <source>
        <dbReference type="SAM" id="Phobius"/>
    </source>
</evidence>
<dbReference type="InterPro" id="IPR018422">
    <property type="entry name" value="Cation/H_exchanger_CPA1"/>
</dbReference>
<evidence type="ECO:0000256" key="7">
    <source>
        <dbReference type="ARBA" id="ARBA00022753"/>
    </source>
</evidence>
<evidence type="ECO:0000256" key="4">
    <source>
        <dbReference type="ARBA" id="ARBA00022448"/>
    </source>
</evidence>
<evidence type="ECO:0000256" key="10">
    <source>
        <dbReference type="ARBA" id="ARBA00023065"/>
    </source>
</evidence>
<feature type="transmembrane region" description="Helical" evidence="15">
    <location>
        <begin position="75"/>
        <end position="95"/>
    </location>
</feature>
<evidence type="ECO:0000313" key="19">
    <source>
        <dbReference type="WBParaSite" id="EN70_6166"/>
    </source>
</evidence>
<feature type="transmembrane region" description="Helical" evidence="15">
    <location>
        <begin position="395"/>
        <end position="413"/>
    </location>
</feature>
<evidence type="ECO:0000256" key="9">
    <source>
        <dbReference type="ARBA" id="ARBA00023053"/>
    </source>
</evidence>
<feature type="transmembrane region" description="Helical" evidence="15">
    <location>
        <begin position="297"/>
        <end position="323"/>
    </location>
</feature>
<keyword evidence="12 13" id="KW-0739">Sodium transport</keyword>
<feature type="chain" id="PRO_5009310263" description="Sodium/hydrogen exchanger" evidence="16">
    <location>
        <begin position="22"/>
        <end position="633"/>
    </location>
</feature>
<feature type="signal peptide" evidence="16">
    <location>
        <begin position="1"/>
        <end position="21"/>
    </location>
</feature>
<evidence type="ECO:0000256" key="13">
    <source>
        <dbReference type="RuleBase" id="RU003722"/>
    </source>
</evidence>
<evidence type="ECO:0000256" key="11">
    <source>
        <dbReference type="ARBA" id="ARBA00023136"/>
    </source>
</evidence>
<dbReference type="GO" id="GO:0055038">
    <property type="term" value="C:recycling endosome membrane"/>
    <property type="evidence" value="ECO:0007669"/>
    <property type="project" value="UniProtKB-SubCell"/>
</dbReference>
<reference evidence="19" key="2">
    <citation type="submission" date="2016-11" db="UniProtKB">
        <authorList>
            <consortium name="WormBaseParasite"/>
        </authorList>
    </citation>
    <scope>IDENTIFICATION</scope>
</reference>
<feature type="transmembrane region" description="Helical" evidence="15">
    <location>
        <begin position="419"/>
        <end position="438"/>
    </location>
</feature>
<dbReference type="PRINTS" id="PR01088">
    <property type="entry name" value="NAHEXCHNGR6"/>
</dbReference>
<evidence type="ECO:0000313" key="18">
    <source>
        <dbReference type="Proteomes" id="UP000095285"/>
    </source>
</evidence>
<keyword evidence="4 13" id="KW-0813">Transport</keyword>
<dbReference type="eggNOG" id="KOG1965">
    <property type="taxonomic scope" value="Eukaryota"/>
</dbReference>
<feature type="transmembrane region" description="Helical" evidence="15">
    <location>
        <begin position="357"/>
        <end position="375"/>
    </location>
</feature>
<keyword evidence="8 15" id="KW-1133">Transmembrane helix</keyword>
<feature type="domain" description="Cation/H+ exchanger transmembrane" evidence="17">
    <location>
        <begin position="60"/>
        <end position="509"/>
    </location>
</feature>
<dbReference type="Gene3D" id="6.10.140.1330">
    <property type="match status" value="1"/>
</dbReference>
<evidence type="ECO:0000256" key="1">
    <source>
        <dbReference type="ARBA" id="ARBA00004195"/>
    </source>
</evidence>
<comment type="similarity">
    <text evidence="3 13">Belongs to the monovalent cation:proton antiporter 1 (CPA1) transporter (TC 2.A.36) family.</text>
</comment>
<evidence type="ECO:0000256" key="12">
    <source>
        <dbReference type="ARBA" id="ARBA00023201"/>
    </source>
</evidence>
<dbReference type="AlphaFoldDB" id="A0A1I7VTV2"/>
<feature type="transmembrane region" description="Helical" evidence="15">
    <location>
        <begin position="459"/>
        <end position="475"/>
    </location>
</feature>
<keyword evidence="18" id="KW-1185">Reference proteome</keyword>
<keyword evidence="7" id="KW-0967">Endosome</keyword>
<keyword evidence="10 13" id="KW-0406">Ion transport</keyword>
<feature type="compositionally biased region" description="Polar residues" evidence="14">
    <location>
        <begin position="601"/>
        <end position="617"/>
    </location>
</feature>
<feature type="region of interest" description="Disordered" evidence="14">
    <location>
        <begin position="601"/>
        <end position="633"/>
    </location>
</feature>
<sequence>MMNKCEMLLLLSLLYLHCVFGFGGRRDSAEHIEQAAEKRAYSIHRIDTLILLIFVALLVLIVLTAWFFKHHRLRFIHETGLTLCYGLLIGILLRYTNIGVIESQTIDVMQKNRSAVRDPPDYLRLEVESAKTQKVQFHYELMEGFFGDKEKQSERHLEQKAVFSPEIFFNLLLPPIIFNAGYSLKKRHFFRNIGSILTFAFVGTTISAVIFGIMMHSFCWIFSSSFTFKELLFFGALMSSTDPVSVLAVFQEMEVESDLYALVFGESVLNDAVAIVLSSSVDNFAASDKSFHLNSLFAAAIDFLSVFFGSLLLGSVIGCATALITKMTEIKEFPLLEAALFILLSYLSFLLAEFVELTGIVAVLFCAICQAHYTYNNLSDEARTRTKQFFEEVSFLMESFIFCYIGVSVFVSHSQQWSISFFLSTLLSVFLSRAAHIYPLSAMLNIHRKPKIPQRYQHMMLFSGLRGAMAFALAYRNTSTDNRQIMATTTSMVVIVTVLFNGGLTSWFTEYLGIRHGVDACDDSQLQLNLDEDMDTLSRVSGQNPWDKAFLPRKWYNFDASFMKPFLTNANPTLLETMPSFMAPFAKIFTTRQQLTMYTRTTNNNGSVSNQSTSNDNPFLRPLENNATADERK</sequence>
<dbReference type="InterPro" id="IPR004709">
    <property type="entry name" value="NaH_exchanger"/>
</dbReference>
<keyword evidence="11 15" id="KW-0472">Membrane</keyword>
<protein>
    <recommendedName>
        <fullName evidence="13">Sodium/hydrogen exchanger</fullName>
    </recommendedName>
</protein>
<keyword evidence="9" id="KW-0915">Sodium</keyword>
<evidence type="ECO:0000256" key="2">
    <source>
        <dbReference type="ARBA" id="ARBA00004651"/>
    </source>
</evidence>
<evidence type="ECO:0000256" key="6">
    <source>
        <dbReference type="ARBA" id="ARBA00022692"/>
    </source>
</evidence>
<keyword evidence="5" id="KW-1003">Cell membrane</keyword>
<dbReference type="PRINTS" id="PR01084">
    <property type="entry name" value="NAHEXCHNGR"/>
</dbReference>
<dbReference type="GO" id="GO:0015385">
    <property type="term" value="F:sodium:proton antiporter activity"/>
    <property type="evidence" value="ECO:0007669"/>
    <property type="project" value="InterPro"/>
</dbReference>
<dbReference type="PANTHER" id="PTHR10110:SF187">
    <property type="entry name" value="SODIUM_HYDROGEN EXCHANGER"/>
    <property type="match status" value="1"/>
</dbReference>
<dbReference type="WBParaSite" id="EN70_6166">
    <property type="protein sequence ID" value="EN70_6166"/>
    <property type="gene ID" value="EN70_6166"/>
</dbReference>
<name>A0A1I7VTV2_LOALO</name>
<dbReference type="GO" id="GO:0005886">
    <property type="term" value="C:plasma membrane"/>
    <property type="evidence" value="ECO:0007669"/>
    <property type="project" value="UniProtKB-SubCell"/>
</dbReference>
<dbReference type="Proteomes" id="UP000095285">
    <property type="component" value="Unassembled WGS sequence"/>
</dbReference>
<keyword evidence="16" id="KW-0732">Signal</keyword>
<comment type="subcellular location">
    <subcellularLocation>
        <location evidence="2">Cell membrane</location>
        <topology evidence="2">Multi-pass membrane protein</topology>
    </subcellularLocation>
    <subcellularLocation>
        <location evidence="1">Recycling endosome membrane</location>
        <topology evidence="1">Multi-pass membrane protein</topology>
    </subcellularLocation>
</comment>
<proteinExistence type="inferred from homology"/>
<reference evidence="18" key="1">
    <citation type="submission" date="2012-04" db="EMBL/GenBank/DDBJ databases">
        <title>The Genome Sequence of Loa loa.</title>
        <authorList>
            <consortium name="The Broad Institute Genome Sequencing Platform"/>
            <consortium name="Broad Institute Genome Sequencing Center for Infectious Disease"/>
            <person name="Nutman T.B."/>
            <person name="Fink D.L."/>
            <person name="Russ C."/>
            <person name="Young S."/>
            <person name="Zeng Q."/>
            <person name="Gargeya S."/>
            <person name="Alvarado L."/>
            <person name="Berlin A."/>
            <person name="Chapman S.B."/>
            <person name="Chen Z."/>
            <person name="Freedman E."/>
            <person name="Gellesch M."/>
            <person name="Goldberg J."/>
            <person name="Griggs A."/>
            <person name="Gujja S."/>
            <person name="Heilman E.R."/>
            <person name="Heiman D."/>
            <person name="Howarth C."/>
            <person name="Mehta T."/>
            <person name="Neiman D."/>
            <person name="Pearson M."/>
            <person name="Roberts A."/>
            <person name="Saif S."/>
            <person name="Shea T."/>
            <person name="Shenoy N."/>
            <person name="Sisk P."/>
            <person name="Stolte C."/>
            <person name="Sykes S."/>
            <person name="White J."/>
            <person name="Yandava C."/>
            <person name="Haas B."/>
            <person name="Henn M.R."/>
            <person name="Nusbaum C."/>
            <person name="Birren B."/>
        </authorList>
    </citation>
    <scope>NUCLEOTIDE SEQUENCE [LARGE SCALE GENOMIC DNA]</scope>
</reference>
<dbReference type="PANTHER" id="PTHR10110">
    <property type="entry name" value="SODIUM/HYDROGEN EXCHANGER"/>
    <property type="match status" value="1"/>
</dbReference>
<evidence type="ECO:0000259" key="17">
    <source>
        <dbReference type="Pfam" id="PF00999"/>
    </source>
</evidence>
<evidence type="ECO:0000256" key="14">
    <source>
        <dbReference type="SAM" id="MobiDB-lite"/>
    </source>
</evidence>
<dbReference type="GO" id="GO:0015386">
    <property type="term" value="F:potassium:proton antiporter activity"/>
    <property type="evidence" value="ECO:0007669"/>
    <property type="project" value="TreeGrafter"/>
</dbReference>
<keyword evidence="6 13" id="KW-0812">Transmembrane</keyword>
<dbReference type="Pfam" id="PF00999">
    <property type="entry name" value="Na_H_Exchanger"/>
    <property type="match status" value="1"/>
</dbReference>
<organism evidence="18 19">
    <name type="scientific">Loa loa</name>
    <name type="common">Eye worm</name>
    <name type="synonym">Filaria loa</name>
    <dbReference type="NCBI Taxonomy" id="7209"/>
    <lineage>
        <taxon>Eukaryota</taxon>
        <taxon>Metazoa</taxon>
        <taxon>Ecdysozoa</taxon>
        <taxon>Nematoda</taxon>
        <taxon>Chromadorea</taxon>
        <taxon>Rhabditida</taxon>
        <taxon>Spirurina</taxon>
        <taxon>Spiruromorpha</taxon>
        <taxon>Filarioidea</taxon>
        <taxon>Onchocercidae</taxon>
        <taxon>Loa</taxon>
    </lineage>
</organism>
<keyword evidence="13" id="KW-0050">Antiport</keyword>
<dbReference type="STRING" id="7209.A0A1I7VTV2"/>
<dbReference type="GO" id="GO:0098719">
    <property type="term" value="P:sodium ion import across plasma membrane"/>
    <property type="evidence" value="ECO:0007669"/>
    <property type="project" value="TreeGrafter"/>
</dbReference>
<feature type="transmembrane region" description="Helical" evidence="15">
    <location>
        <begin position="49"/>
        <end position="68"/>
    </location>
</feature>
<dbReference type="InterPro" id="IPR006153">
    <property type="entry name" value="Cation/H_exchanger_TM"/>
</dbReference>
<dbReference type="GO" id="GO:0051453">
    <property type="term" value="P:regulation of intracellular pH"/>
    <property type="evidence" value="ECO:0007669"/>
    <property type="project" value="TreeGrafter"/>
</dbReference>
<dbReference type="InterPro" id="IPR002090">
    <property type="entry name" value="NHE-6/7/9"/>
</dbReference>
<dbReference type="NCBIfam" id="TIGR00840">
    <property type="entry name" value="b_cpa1"/>
    <property type="match status" value="1"/>
</dbReference>
<evidence type="ECO:0000256" key="16">
    <source>
        <dbReference type="SAM" id="SignalP"/>
    </source>
</evidence>